<dbReference type="PANTHER" id="PTHR33677">
    <property type="entry name" value="TRANSCRIPTIONAL REPRESSOR FRMR-RELATED"/>
    <property type="match status" value="1"/>
</dbReference>
<organism evidence="1 2">
    <name type="scientific">Handelsmanbacteria sp. (strain RIFCSPLOWO2_12_FULL_64_10)</name>
    <dbReference type="NCBI Taxonomy" id="1817868"/>
    <lineage>
        <taxon>Bacteria</taxon>
        <taxon>Candidatus Handelsmaniibacteriota</taxon>
    </lineage>
</organism>
<dbReference type="AlphaFoldDB" id="A0A1F6CRJ2"/>
<name>A0A1F6CRJ2_HANXR</name>
<evidence type="ECO:0000313" key="2">
    <source>
        <dbReference type="Proteomes" id="UP000178606"/>
    </source>
</evidence>
<reference evidence="1 2" key="1">
    <citation type="journal article" date="2016" name="Nat. Commun.">
        <title>Thousands of microbial genomes shed light on interconnected biogeochemical processes in an aquifer system.</title>
        <authorList>
            <person name="Anantharaman K."/>
            <person name="Brown C.T."/>
            <person name="Hug L.A."/>
            <person name="Sharon I."/>
            <person name="Castelle C.J."/>
            <person name="Probst A.J."/>
            <person name="Thomas B.C."/>
            <person name="Singh A."/>
            <person name="Wilkins M.J."/>
            <person name="Karaoz U."/>
            <person name="Brodie E.L."/>
            <person name="Williams K.H."/>
            <person name="Hubbard S.S."/>
            <person name="Banfield J.F."/>
        </authorList>
    </citation>
    <scope>NUCLEOTIDE SEQUENCE [LARGE SCALE GENOMIC DNA]</scope>
    <source>
        <strain evidence="2">RIFCSPLOWO2_12_FULL_64_10</strain>
    </source>
</reference>
<gene>
    <name evidence="1" type="ORF">A3F84_24270</name>
</gene>
<dbReference type="EMBL" id="MFKF01000171">
    <property type="protein sequence ID" value="OGG51764.1"/>
    <property type="molecule type" value="Genomic_DNA"/>
</dbReference>
<comment type="caution">
    <text evidence="1">The sequence shown here is derived from an EMBL/GenBank/DDBJ whole genome shotgun (WGS) entry which is preliminary data.</text>
</comment>
<evidence type="ECO:0000313" key="1">
    <source>
        <dbReference type="EMBL" id="OGG51764.1"/>
    </source>
</evidence>
<dbReference type="GO" id="GO:0003677">
    <property type="term" value="F:DNA binding"/>
    <property type="evidence" value="ECO:0007669"/>
    <property type="project" value="InterPro"/>
</dbReference>
<proteinExistence type="predicted"/>
<protein>
    <submittedName>
        <fullName evidence="1">Cytosolic protein</fullName>
    </submittedName>
</protein>
<dbReference type="PANTHER" id="PTHR33677:SF3">
    <property type="entry name" value="COPPER-SENSING TRANSCRIPTIONAL REPRESSOR RICR"/>
    <property type="match status" value="1"/>
</dbReference>
<dbReference type="Pfam" id="PF02583">
    <property type="entry name" value="Trns_repr_metal"/>
    <property type="match status" value="1"/>
</dbReference>
<dbReference type="GO" id="GO:0046872">
    <property type="term" value="F:metal ion binding"/>
    <property type="evidence" value="ECO:0007669"/>
    <property type="project" value="InterPro"/>
</dbReference>
<accession>A0A1F6CRJ2</accession>
<dbReference type="Proteomes" id="UP000178606">
    <property type="component" value="Unassembled WGS sequence"/>
</dbReference>
<dbReference type="InterPro" id="IPR038390">
    <property type="entry name" value="Metal_Tscrpt_repr_sf"/>
</dbReference>
<dbReference type="InterPro" id="IPR003735">
    <property type="entry name" value="Metal_Tscrpt_repr"/>
</dbReference>
<sequence length="89" mass="9788">MDHKHVNQKIVNRLSRIEGHVRSIREMVASGRDCSEVLIQIAAVRSALDQAGRAILEDHLEHCIADALKNGRGQEAVDGLKAALKHFIG</sequence>
<dbReference type="GO" id="GO:0045892">
    <property type="term" value="P:negative regulation of DNA-templated transcription"/>
    <property type="evidence" value="ECO:0007669"/>
    <property type="project" value="UniProtKB-ARBA"/>
</dbReference>
<dbReference type="Gene3D" id="1.20.58.1000">
    <property type="entry name" value="Metal-sensitive repressor, helix protomer"/>
    <property type="match status" value="1"/>
</dbReference>